<feature type="compositionally biased region" description="Acidic residues" evidence="1">
    <location>
        <begin position="697"/>
        <end position="712"/>
    </location>
</feature>
<evidence type="ECO:0000256" key="1">
    <source>
        <dbReference type="SAM" id="MobiDB-lite"/>
    </source>
</evidence>
<feature type="region of interest" description="Disordered" evidence="1">
    <location>
        <begin position="479"/>
        <end position="595"/>
    </location>
</feature>
<feature type="compositionally biased region" description="Gly residues" evidence="1">
    <location>
        <begin position="525"/>
        <end position="538"/>
    </location>
</feature>
<dbReference type="Proteomes" id="UP000001058">
    <property type="component" value="Unassembled WGS sequence"/>
</dbReference>
<dbReference type="GeneID" id="9624933"/>
<protein>
    <recommendedName>
        <fullName evidence="4">Cyclic nucleotide-binding domain-containing protein</fullName>
    </recommendedName>
</protein>
<dbReference type="PANTHER" id="PTHR23011:SF28">
    <property type="entry name" value="CYCLIC NUCLEOTIDE-BINDING DOMAIN CONTAINING PROTEIN"/>
    <property type="match status" value="1"/>
</dbReference>
<keyword evidence="3" id="KW-1185">Reference proteome</keyword>
<evidence type="ECO:0000313" key="3">
    <source>
        <dbReference type="Proteomes" id="UP000001058"/>
    </source>
</evidence>
<feature type="compositionally biased region" description="Low complexity" evidence="1">
    <location>
        <begin position="811"/>
        <end position="824"/>
    </location>
</feature>
<feature type="region of interest" description="Disordered" evidence="1">
    <location>
        <begin position="811"/>
        <end position="866"/>
    </location>
</feature>
<feature type="compositionally biased region" description="Gly residues" evidence="1">
    <location>
        <begin position="846"/>
        <end position="858"/>
    </location>
</feature>
<dbReference type="KEGG" id="vcn:VOLCADRAFT_103944"/>
<dbReference type="PANTHER" id="PTHR23011">
    <property type="entry name" value="CYCLIC NUCLEOTIDE-BINDING DOMAIN CONTAINING PROTEIN"/>
    <property type="match status" value="1"/>
</dbReference>
<dbReference type="EMBL" id="GL378331">
    <property type="protein sequence ID" value="EFJ50485.1"/>
    <property type="molecule type" value="Genomic_DNA"/>
</dbReference>
<feature type="compositionally biased region" description="Gly residues" evidence="1">
    <location>
        <begin position="577"/>
        <end position="588"/>
    </location>
</feature>
<feature type="compositionally biased region" description="Gly residues" evidence="1">
    <location>
        <begin position="1160"/>
        <end position="1172"/>
    </location>
</feature>
<feature type="region of interest" description="Disordered" evidence="1">
    <location>
        <begin position="1225"/>
        <end position="1244"/>
    </location>
</feature>
<evidence type="ECO:0000313" key="2">
    <source>
        <dbReference type="EMBL" id="EFJ50485.1"/>
    </source>
</evidence>
<proteinExistence type="predicted"/>
<gene>
    <name evidence="2" type="ORF">VOLCADRAFT_103944</name>
</gene>
<dbReference type="OrthoDB" id="551559at2759"/>
<sequence>MATTLMGDTIAADVWMRGLRDGDAAVWSRPVRSPRLDAAYAAVHGGTGQPFPDDPLLQQQLQPYRGGSSSRENSPKLKRNNSGKLQGGVEAEGDLRAVGLCQKPFIQSYMCSLSYFFSLWPGPLQWELSRLMSGHILARREVALTRGRPPDRLYFVVQGRGASAQHTTVVVSSSSAMLLSLSRPDFSRAFKEVLDIRQAERLMYLRLHPLMSGLELRDLEAASEVLGLAFFPPGTRLSMYDRFTISMLGPGDIFGLPSTEQALALQLQQSIAAANSSGGGGGGSLFGGGPGGAAAAAEVSYNPTCTAGLSLGSPGGGAGSAGGGGGGGGSSSHTATANVIIESYTQVKVYTVKYSDYLRLPASVQQVLQAHEASGAAANAFRWSYYEGRILGLARMEHRRRDARREQLRRHQNNAARGARGAGDGPTHSAAAAAALDLAERDKQLLNTIPILSASVAVVGGRANGMEQHAANARRAVQAAAAAQQQERAKMRHRRGGGGLSDAEGDPDALLPGGGAGLPSWALPPGGGGTGRLGGGGTASYTNLGTPPATESGAVTAPQASTAGGAGRGKRRSTTGKSGGGGGGGGALQKGRPTTADTVASAAGNASVAGSIAGGHAAGGGGGAATTVAGSSSSLNPLLYKSAHAKALLAVQAAQLSRVLEAEQRNYYANRQPVLHDTAAAAADGSGDDVPYAYDGDASDDDDDDDYDDDDGPPPWNGAYSMWPNYNSDRRGFLRPSAGPTATATAMKAAAVGLTPDSEVVETEEPRSLVVAQTPRQRHMLMFRNAQAMVTAAANSRSWVRPGLPEAIHLPLPATQPAARQPRPSYARPTRPSYHEGSGSGLSASDGGGGGGGGGASSGGDRRRSPLRGIISAGAVGGGRGLPSPLSPAARAAVTLYDTTGAPLSARCNSGGRLPPARPDDRLSRYGSIGRASSAGASGARNLSAGGASGGRIRSAGGAGGGGIAVTSSPADGGVVLPLLPGELALPKPGFGRPAGASSHTGSSADAASLALSELSFAHLGVQEKKPLAGGISGGGAAGKGTAAGAAAAAAAGLPSAADQTAAATSSGTSGGGGEALNVTMRRRGTAAGNPGAGGGVGGVVTNTGTASGASVAAASAVSAAGVAAVAMPSVPSGATAAAGPASLGLTNGGRHGTSLQASGRGGGGGGSGGPRGPMDTEFPLVGLPPAIALGYESLDPFAWAALAAQWPRPTLKQQEPPVGISCLHTNTLRTPPRKSSAVGTGRPGKGLCSGVIATALLPAFSECDDGSQELHHCIIRHARPTDNGHK</sequence>
<dbReference type="RefSeq" id="XP_002948610.1">
    <property type="nucleotide sequence ID" value="XM_002948564.1"/>
</dbReference>
<feature type="region of interest" description="Disordered" evidence="1">
    <location>
        <begin position="402"/>
        <end position="428"/>
    </location>
</feature>
<accession>D8TQ74</accession>
<feature type="region of interest" description="Disordered" evidence="1">
    <location>
        <begin position="902"/>
        <end position="949"/>
    </location>
</feature>
<evidence type="ECO:0008006" key="4">
    <source>
        <dbReference type="Google" id="ProtNLM"/>
    </source>
</evidence>
<feature type="region of interest" description="Disordered" evidence="1">
    <location>
        <begin position="60"/>
        <end position="88"/>
    </location>
</feature>
<name>D8TQ74_VOLCA</name>
<feature type="region of interest" description="Disordered" evidence="1">
    <location>
        <begin position="681"/>
        <end position="719"/>
    </location>
</feature>
<feature type="compositionally biased region" description="Low complexity" evidence="1">
    <location>
        <begin position="925"/>
        <end position="949"/>
    </location>
</feature>
<reference evidence="2 3" key="1">
    <citation type="journal article" date="2010" name="Science">
        <title>Genomic analysis of organismal complexity in the multicellular green alga Volvox carteri.</title>
        <authorList>
            <person name="Prochnik S.E."/>
            <person name="Umen J."/>
            <person name="Nedelcu A.M."/>
            <person name="Hallmann A."/>
            <person name="Miller S.M."/>
            <person name="Nishii I."/>
            <person name="Ferris P."/>
            <person name="Kuo A."/>
            <person name="Mitros T."/>
            <person name="Fritz-Laylin L.K."/>
            <person name="Hellsten U."/>
            <person name="Chapman J."/>
            <person name="Simakov O."/>
            <person name="Rensing S.A."/>
            <person name="Terry A."/>
            <person name="Pangilinan J."/>
            <person name="Kapitonov V."/>
            <person name="Jurka J."/>
            <person name="Salamov A."/>
            <person name="Shapiro H."/>
            <person name="Schmutz J."/>
            <person name="Grimwood J."/>
            <person name="Lindquist E."/>
            <person name="Lucas S."/>
            <person name="Grigoriev I.V."/>
            <person name="Schmitt R."/>
            <person name="Kirk D."/>
            <person name="Rokhsar D.S."/>
        </authorList>
    </citation>
    <scope>NUCLEOTIDE SEQUENCE [LARGE SCALE GENOMIC DNA]</scope>
    <source>
        <strain evidence="3">f. Nagariensis / Eve</strain>
    </source>
</reference>
<feature type="region of interest" description="Disordered" evidence="1">
    <location>
        <begin position="1146"/>
        <end position="1176"/>
    </location>
</feature>
<organism evidence="3">
    <name type="scientific">Volvox carteri f. nagariensis</name>
    <dbReference type="NCBI Taxonomy" id="3068"/>
    <lineage>
        <taxon>Eukaryota</taxon>
        <taxon>Viridiplantae</taxon>
        <taxon>Chlorophyta</taxon>
        <taxon>core chlorophytes</taxon>
        <taxon>Chlorophyceae</taxon>
        <taxon>CS clade</taxon>
        <taxon>Chlamydomonadales</taxon>
        <taxon>Volvocaceae</taxon>
        <taxon>Volvox</taxon>
    </lineage>
</organism>
<dbReference type="InParanoid" id="D8TQ74"/>